<evidence type="ECO:0000256" key="2">
    <source>
        <dbReference type="ARBA" id="ARBA00022475"/>
    </source>
</evidence>
<dbReference type="InterPro" id="IPR019108">
    <property type="entry name" value="Caa3_assmbl_CtaG-rel"/>
</dbReference>
<feature type="transmembrane region" description="Helical" evidence="7">
    <location>
        <begin position="565"/>
        <end position="583"/>
    </location>
</feature>
<evidence type="ECO:0000259" key="8">
    <source>
        <dbReference type="Pfam" id="PF05425"/>
    </source>
</evidence>
<reference evidence="9 10" key="1">
    <citation type="submission" date="2019-07" db="EMBL/GenBank/DDBJ databases">
        <title>Analysis of the biochemical properties, biological activity and biotechnological potential of siderophores and biosurfactants produced by Antarctic psychrotolerant bacteria.</title>
        <authorList>
            <person name="Styczynski M."/>
            <person name="Krucon T."/>
            <person name="Decewicz P."/>
            <person name="Dziewit L."/>
        </authorList>
    </citation>
    <scope>NUCLEOTIDE SEQUENCE [LARGE SCALE GENOMIC DNA]</scope>
    <source>
        <strain evidence="9 10">ANT_H27</strain>
    </source>
</reference>
<feature type="transmembrane region" description="Helical" evidence="7">
    <location>
        <begin position="194"/>
        <end position="216"/>
    </location>
</feature>
<evidence type="ECO:0000256" key="5">
    <source>
        <dbReference type="ARBA" id="ARBA00023136"/>
    </source>
</evidence>
<feature type="transmembrane region" description="Helical" evidence="7">
    <location>
        <begin position="228"/>
        <end position="255"/>
    </location>
</feature>
<feature type="transmembrane region" description="Helical" evidence="7">
    <location>
        <begin position="275"/>
        <end position="296"/>
    </location>
</feature>
<dbReference type="Pfam" id="PF09678">
    <property type="entry name" value="Caa3_CtaG"/>
    <property type="match status" value="1"/>
</dbReference>
<comment type="caution">
    <text evidence="9">The sequence shown here is derived from an EMBL/GenBank/DDBJ whole genome shotgun (WGS) entry which is preliminary data.</text>
</comment>
<feature type="transmembrane region" description="Helical" evidence="7">
    <location>
        <begin position="412"/>
        <end position="432"/>
    </location>
</feature>
<dbReference type="AlphaFoldDB" id="A0A5B0E5T2"/>
<sequence>MSKSRSTGLPEAPTTPGSSAGRIWPLLTLPAFLVGLLFLVGAGIFSGSAAPGSLGDPGAFVRWALPVAKVLHHGSMSITIAALVFAAVILPRSTNPKRPAQGRDDTDGGQPHPAFARSMNLAATCGMVWTISAAAVLVLTFWALVGKPMSLDPSYTSAMLDFILEINVGRAWAWMIAIAGITSSLALGVRSTGWVGATSAFSLVGLVPVSMIGHAAGGDDHWGAVNAIGLHLLGVALWFGGIAVLAALAPLLQALSPGRYNGSRPILAGTVLRRFSSLATVAIVLVTGSGIVSATIRVTGWEQWMSPYGLLVIAKALATILLGVLGLAHRRYVIPRLEAGKLGTLQAAWQVVGAETILMAAAMSLGTVLGSTAPPTSDAAPELPTPARLLTGYELPPEVGVFGWVTVWRFDWLWLAIAIFLAVAYISAVASLRRRGERWPSVHLVSWLVGLTVIFYVTSGAPAVYGKVLFSTHMTYHVALIGVAPLFLALGLPLTLALKALPARPDGTRGPREWMLVLLHSRFWSLATHPLFAAAFFTGSILVFYNTEVLNLDLKQHVIHELINGYLLVTGYVFAQSLIGADPGPRRAADRLRMLVLLAIVIFHAVYGYFLVGSTSLIQADWFGNMGRPWGDPALEDQHLGAAAMWGLGAVPALFLGARVVWNRDKTKEPPRTDRRPARDKAAGSQVSP</sequence>
<dbReference type="Pfam" id="PF05425">
    <property type="entry name" value="CopD"/>
    <property type="match status" value="1"/>
</dbReference>
<feature type="transmembrane region" description="Helical" evidence="7">
    <location>
        <begin position="640"/>
        <end position="662"/>
    </location>
</feature>
<evidence type="ECO:0000256" key="4">
    <source>
        <dbReference type="ARBA" id="ARBA00022989"/>
    </source>
</evidence>
<feature type="transmembrane region" description="Helical" evidence="7">
    <location>
        <begin position="26"/>
        <end position="50"/>
    </location>
</feature>
<proteinExistence type="predicted"/>
<dbReference type="OrthoDB" id="5241646at2"/>
<protein>
    <submittedName>
        <fullName evidence="9">Copper resistance protein CopD</fullName>
    </submittedName>
</protein>
<name>A0A5B0E5T2_9MICC</name>
<dbReference type="GO" id="GO:0006825">
    <property type="term" value="P:copper ion transport"/>
    <property type="evidence" value="ECO:0007669"/>
    <property type="project" value="InterPro"/>
</dbReference>
<dbReference type="InterPro" id="IPR008457">
    <property type="entry name" value="Cu-R_CopD_dom"/>
</dbReference>
<keyword evidence="4 7" id="KW-1133">Transmembrane helix</keyword>
<evidence type="ECO:0000256" key="1">
    <source>
        <dbReference type="ARBA" id="ARBA00004651"/>
    </source>
</evidence>
<feature type="transmembrane region" description="Helical" evidence="7">
    <location>
        <begin position="121"/>
        <end position="145"/>
    </location>
</feature>
<evidence type="ECO:0000256" key="6">
    <source>
        <dbReference type="SAM" id="MobiDB-lite"/>
    </source>
</evidence>
<keyword evidence="5 7" id="KW-0472">Membrane</keyword>
<evidence type="ECO:0000313" key="10">
    <source>
        <dbReference type="Proteomes" id="UP000323856"/>
    </source>
</evidence>
<gene>
    <name evidence="9" type="ORF">FQ154_19740</name>
</gene>
<feature type="transmembrane region" description="Helical" evidence="7">
    <location>
        <begin position="348"/>
        <end position="369"/>
    </location>
</feature>
<evidence type="ECO:0000313" key="9">
    <source>
        <dbReference type="EMBL" id="KAA0973130.1"/>
    </source>
</evidence>
<organism evidence="9 10">
    <name type="scientific">Paeniglutamicibacter gangotriensis</name>
    <dbReference type="NCBI Taxonomy" id="254787"/>
    <lineage>
        <taxon>Bacteria</taxon>
        <taxon>Bacillati</taxon>
        <taxon>Actinomycetota</taxon>
        <taxon>Actinomycetes</taxon>
        <taxon>Micrococcales</taxon>
        <taxon>Micrococcaceae</taxon>
        <taxon>Paeniglutamicibacter</taxon>
    </lineage>
</organism>
<keyword evidence="3 7" id="KW-0812">Transmembrane</keyword>
<evidence type="ECO:0000256" key="3">
    <source>
        <dbReference type="ARBA" id="ARBA00022692"/>
    </source>
</evidence>
<feature type="transmembrane region" description="Helical" evidence="7">
    <location>
        <begin position="171"/>
        <end position="189"/>
    </location>
</feature>
<feature type="transmembrane region" description="Helical" evidence="7">
    <location>
        <begin position="477"/>
        <end position="502"/>
    </location>
</feature>
<feature type="transmembrane region" description="Helical" evidence="7">
    <location>
        <begin position="523"/>
        <end position="545"/>
    </location>
</feature>
<evidence type="ECO:0000256" key="7">
    <source>
        <dbReference type="SAM" id="Phobius"/>
    </source>
</evidence>
<dbReference type="GO" id="GO:0005886">
    <property type="term" value="C:plasma membrane"/>
    <property type="evidence" value="ECO:0007669"/>
    <property type="project" value="UniProtKB-SubCell"/>
</dbReference>
<accession>A0A5B0E5T2</accession>
<comment type="subcellular location">
    <subcellularLocation>
        <location evidence="1">Cell membrane</location>
        <topology evidence="1">Multi-pass membrane protein</topology>
    </subcellularLocation>
</comment>
<dbReference type="PANTHER" id="PTHR34820">
    <property type="entry name" value="INNER MEMBRANE PROTEIN YEBZ"/>
    <property type="match status" value="1"/>
</dbReference>
<dbReference type="Proteomes" id="UP000323856">
    <property type="component" value="Unassembled WGS sequence"/>
</dbReference>
<feature type="transmembrane region" description="Helical" evidence="7">
    <location>
        <begin position="308"/>
        <end position="328"/>
    </location>
</feature>
<dbReference type="PANTHER" id="PTHR34820:SF4">
    <property type="entry name" value="INNER MEMBRANE PROTEIN YEBZ"/>
    <property type="match status" value="1"/>
</dbReference>
<dbReference type="EMBL" id="VOBL01000036">
    <property type="protein sequence ID" value="KAA0973130.1"/>
    <property type="molecule type" value="Genomic_DNA"/>
</dbReference>
<feature type="transmembrane region" description="Helical" evidence="7">
    <location>
        <begin position="595"/>
        <end position="620"/>
    </location>
</feature>
<feature type="domain" description="Copper resistance protein D" evidence="8">
    <location>
        <begin position="271"/>
        <end position="368"/>
    </location>
</feature>
<feature type="region of interest" description="Disordered" evidence="6">
    <location>
        <begin position="666"/>
        <end position="689"/>
    </location>
</feature>
<dbReference type="InterPro" id="IPR032694">
    <property type="entry name" value="CopC/D"/>
</dbReference>
<feature type="transmembrane region" description="Helical" evidence="7">
    <location>
        <begin position="444"/>
        <end position="465"/>
    </location>
</feature>
<feature type="compositionally biased region" description="Basic and acidic residues" evidence="6">
    <location>
        <begin position="666"/>
        <end position="682"/>
    </location>
</feature>
<keyword evidence="2" id="KW-1003">Cell membrane</keyword>
<feature type="transmembrane region" description="Helical" evidence="7">
    <location>
        <begin position="70"/>
        <end position="90"/>
    </location>
</feature>